<organism evidence="5">
    <name type="scientific">Beihai partiti-like virus 11</name>
    <dbReference type="NCBI Taxonomy" id="1922503"/>
    <lineage>
        <taxon>Viruses</taxon>
        <taxon>Riboviria</taxon>
    </lineage>
</organism>
<dbReference type="Gene3D" id="3.30.70.270">
    <property type="match status" value="1"/>
</dbReference>
<evidence type="ECO:0000259" key="4">
    <source>
        <dbReference type="PROSITE" id="PS50507"/>
    </source>
</evidence>
<dbReference type="PROSITE" id="PS50507">
    <property type="entry name" value="RDRP_SSRNA_POS"/>
    <property type="match status" value="1"/>
</dbReference>
<dbReference type="EMBL" id="KX884074">
    <property type="protein sequence ID" value="APG78185.1"/>
    <property type="molecule type" value="Genomic_RNA"/>
</dbReference>
<dbReference type="GO" id="GO:0039694">
    <property type="term" value="P:viral RNA genome replication"/>
    <property type="evidence" value="ECO:0007669"/>
    <property type="project" value="InterPro"/>
</dbReference>
<accession>A0A1L3KLJ8</accession>
<dbReference type="InterPro" id="IPR043502">
    <property type="entry name" value="DNA/RNA_pol_sf"/>
</dbReference>
<keyword evidence="3" id="KW-0693">Viral RNA replication</keyword>
<dbReference type="GO" id="GO:0003968">
    <property type="term" value="F:RNA-directed RNA polymerase activity"/>
    <property type="evidence" value="ECO:0007669"/>
    <property type="project" value="InterPro"/>
</dbReference>
<protein>
    <submittedName>
        <fullName evidence="5">RdRp</fullName>
    </submittedName>
</protein>
<evidence type="ECO:0000256" key="1">
    <source>
        <dbReference type="ARBA" id="ARBA00022679"/>
    </source>
</evidence>
<evidence type="ECO:0000256" key="3">
    <source>
        <dbReference type="ARBA" id="ARBA00022953"/>
    </source>
</evidence>
<dbReference type="GO" id="GO:0006351">
    <property type="term" value="P:DNA-templated transcription"/>
    <property type="evidence" value="ECO:0007669"/>
    <property type="project" value="InterPro"/>
</dbReference>
<evidence type="ECO:0000256" key="2">
    <source>
        <dbReference type="ARBA" id="ARBA00022695"/>
    </source>
</evidence>
<keyword evidence="2" id="KW-0548">Nucleotidyltransferase</keyword>
<keyword evidence="1" id="KW-0808">Transferase</keyword>
<dbReference type="GO" id="GO:0003723">
    <property type="term" value="F:RNA binding"/>
    <property type="evidence" value="ECO:0007669"/>
    <property type="project" value="InterPro"/>
</dbReference>
<dbReference type="Pfam" id="PF00680">
    <property type="entry name" value="RdRP_1"/>
    <property type="match status" value="1"/>
</dbReference>
<evidence type="ECO:0000313" key="5">
    <source>
        <dbReference type="EMBL" id="APG78185.1"/>
    </source>
</evidence>
<dbReference type="SUPFAM" id="SSF56672">
    <property type="entry name" value="DNA/RNA polymerases"/>
    <property type="match status" value="1"/>
</dbReference>
<sequence>MQTSTQSRKMSRRYCPNGNGRVYPVARVAPHYITRPDRIIDPYMYEALSDLLSEETLRHFDTSTRSYYTLDGHYANLWKYDTINIPKKRDRLYWRALDITCDKFKLSHTAQSYGWEELDQVPFVRTSSAGYGMQGKRGDPGNHEHAIKRAVGALLSYQDQVLGIPQKRPFRYTPYVAWTRTQIGTFDQPKIRHVWGAAFENVILEGINAYPLIMAYHNSDTPIVIGSNTFRKIPQIINQCLREVSSNDPVVGVGLDFSGFDQSVQPWLIRDAFDVLKENIRFKDDMARWAWSYSVHHFIHKTVVMPDGIMWQVNSGIPSGSYFTQLIGSIVNHIVITYVQLRIYGRSLQTWVLGDDSLFQAPGSLKDWPDLNTFDQVIREFGMKISPHKSIVTRNSQELEFLGHAVRGLRVSREEWKLLRLVLHSEYPVLDAHVSMSRMEGFLIDSALEHWSIIHLYERMKFRFGSKVYQSVTEDAKWWYDIREFRDSDNEIARTLKVWTRT</sequence>
<dbReference type="InterPro" id="IPR001205">
    <property type="entry name" value="RNA-dir_pol_C"/>
</dbReference>
<dbReference type="InterPro" id="IPR007094">
    <property type="entry name" value="RNA-dir_pol_PSvirus"/>
</dbReference>
<feature type="domain" description="RdRp catalytic" evidence="4">
    <location>
        <begin position="250"/>
        <end position="369"/>
    </location>
</feature>
<dbReference type="InterPro" id="IPR043128">
    <property type="entry name" value="Rev_trsase/Diguanyl_cyclase"/>
</dbReference>
<reference evidence="5" key="1">
    <citation type="journal article" date="2016" name="Nature">
        <title>Redefining the invertebrate RNA virosphere.</title>
        <authorList>
            <person name="Shi M."/>
            <person name="Lin X.D."/>
            <person name="Tian J.H."/>
            <person name="Chen L.J."/>
            <person name="Chen X."/>
            <person name="Li C.X."/>
            <person name="Qin X.C."/>
            <person name="Li J."/>
            <person name="Cao J.P."/>
            <person name="Eden J.S."/>
            <person name="Buchmann J."/>
            <person name="Wang W."/>
            <person name="Xu J."/>
            <person name="Holmes E.C."/>
            <person name="Zhang Y.Z."/>
        </authorList>
    </citation>
    <scope>NUCLEOTIDE SEQUENCE</scope>
    <source>
        <strain evidence="5">BHWZXX14306</strain>
    </source>
</reference>
<name>A0A1L3KLJ8_9VIRU</name>
<proteinExistence type="predicted"/>